<dbReference type="EMBL" id="JAHDYR010000006">
    <property type="protein sequence ID" value="KAG9396292.1"/>
    <property type="molecule type" value="Genomic_DNA"/>
</dbReference>
<dbReference type="PANTHER" id="PTHR21178">
    <property type="entry name" value="CILIA- AND FLAGELLA-ASSOCIATED PROTEIN 61"/>
    <property type="match status" value="1"/>
</dbReference>
<feature type="domain" description="Cilia- and flagella-associated protein 61 N-terminal" evidence="1">
    <location>
        <begin position="100"/>
        <end position="265"/>
    </location>
</feature>
<comment type="caution">
    <text evidence="2">The sequence shown here is derived from an EMBL/GenBank/DDBJ whole genome shotgun (WGS) entry which is preliminary data.</text>
</comment>
<dbReference type="InterPro" id="IPR038884">
    <property type="entry name" value="CFAP61"/>
</dbReference>
<gene>
    <name evidence="2" type="ORF">J8273_2023</name>
</gene>
<accession>A0A8J6E5U0</accession>
<evidence type="ECO:0000313" key="2">
    <source>
        <dbReference type="EMBL" id="KAG9396292.1"/>
    </source>
</evidence>
<name>A0A8J6E5U0_9EUKA</name>
<proteinExistence type="predicted"/>
<dbReference type="Proteomes" id="UP000717585">
    <property type="component" value="Unassembled WGS sequence"/>
</dbReference>
<dbReference type="OrthoDB" id="382863at2759"/>
<protein>
    <recommendedName>
        <fullName evidence="1">Cilia- and flagella-associated protein 61 N-terminal domain-containing protein</fullName>
    </recommendedName>
</protein>
<reference evidence="2" key="1">
    <citation type="submission" date="2021-05" db="EMBL/GenBank/DDBJ databases">
        <title>A free-living protist that lacks canonical eukaryotic 1 DNA replication and segregation systems.</title>
        <authorList>
            <person name="Salas-Leiva D.E."/>
            <person name="Tromer E.C."/>
            <person name="Curtis B.A."/>
            <person name="Jerlstrom-Hultqvist J."/>
            <person name="Kolisko M."/>
            <person name="Yi Z."/>
            <person name="Salas-Leiva J.S."/>
            <person name="Gallot-Lavallee L."/>
            <person name="Kops G.J.P.L."/>
            <person name="Archibald J.M."/>
            <person name="Simpson A.G.B."/>
            <person name="Roger A.J."/>
        </authorList>
    </citation>
    <scope>NUCLEOTIDE SEQUENCE</scope>
    <source>
        <strain evidence="2">BICM</strain>
    </source>
</reference>
<evidence type="ECO:0000259" key="1">
    <source>
        <dbReference type="Pfam" id="PF16092"/>
    </source>
</evidence>
<organism evidence="2 3">
    <name type="scientific">Carpediemonas membranifera</name>
    <dbReference type="NCBI Taxonomy" id="201153"/>
    <lineage>
        <taxon>Eukaryota</taxon>
        <taxon>Metamonada</taxon>
        <taxon>Carpediemonas-like organisms</taxon>
        <taxon>Carpediemonas</taxon>
    </lineage>
</organism>
<dbReference type="InterPro" id="IPR032151">
    <property type="entry name" value="CFAP61_N"/>
</dbReference>
<sequence>MNLELITPDRLNTLHSDLVKPTGGHISLENVNAVFNNSLFAVMATKVQESESGIVNERDLERSYVFISDTPPSYIPEAVPDWKKRLEDPDCTGLVLGAPHTLYLTDYVFGDVFAAREAIDTLLTAVYASFPHADQIVHISTTTNSLAAEVLEGCFTEVEAEVDGKQWSVLFSDRDTILPRLTVRPALEEDFDDLLPIFDEQAAVLTSRYGEFFLADIIRSTTPGDYSFVGELASETAIQAAGFVSMSKLAILNDIRESFDTTGFEGMNADNAYSLNVVCIDADFESRAVDFIRTICASIKECTYLVLTLPATILEFPLLDLFTRLPRKHNAPTTSACYIHHRNVLSLLPGLAVPEPVVDGSNLKFEVLAGAETIGEISGALFDVDMLTKSFHMPSAGPDATSRLLHVSSCTIPPHLFPLGRAAFQMVFGAGKLHGMLCSDGPEAVLAYTLTWPLRPQTQVRPSVLKDSAALKQLATTTAASDVEAADLKMVQKAADASSANAQAALLHAPEQIDHAMRLVLRRELHQRKVVANRPIIVVGTGDATWALLEHLMTTYPFIYWPNIVAVGPGGMQHEGKYNLTQPAYTESKLRRLGLPQQLTSLDGFVVGIDREAKAVLLADASQLYYDTMVITEVTADQTLVRLGVPPTLSTHTTMDVAVDEAVVEIIEDVQQQSKLEFTRNVVDTQLFSPKNSADVEAMVKECIRLDSESKIAVYGQSVQAYAAASVLIEAGVEGGSIALLVPKHVDAPPVFDWDVVQERVDQALTAKGVDITRGMVVNELQLNEDGVLTGVIVQTPADLQAVVLEDAPTTRQTKASARTVRHEAARQTVPCRAFVSQDVPNVDPFVFGACNSTSMVYDGGLVINGVCETSDPTVLACSSMAKLSRRCGITVQSPADASPVECGQALGTRLSELVTGAVVTERASQPIIFDYPVSTVSKVGGGMYIHITEPTSPVKRTIAETIEQLTDDILVRLQFTSVHGVMVISALTMYIADTVTPRPDPAYFFPLIGMPDAMLHNVISRSRTEGFNLYSYLHEPWLSPLLCEDVNMMLGSLGTSMEKQADVRNIVDQVLEGTLEGDAPIESRLDPETVQMIRRELFGFFNRRKARYPAFAFPRSDV</sequence>
<keyword evidence="3" id="KW-1185">Reference proteome</keyword>
<dbReference type="PANTHER" id="PTHR21178:SF8">
    <property type="entry name" value="CILIA- AND FLAGELLA-ASSOCIATED PROTEIN 61"/>
    <property type="match status" value="1"/>
</dbReference>
<dbReference type="AlphaFoldDB" id="A0A8J6E5U0"/>
<dbReference type="Pfam" id="PF16092">
    <property type="entry name" value="CFAP61_N"/>
    <property type="match status" value="1"/>
</dbReference>
<evidence type="ECO:0000313" key="3">
    <source>
        <dbReference type="Proteomes" id="UP000717585"/>
    </source>
</evidence>